<organism evidence="2 3">
    <name type="scientific">Daphnia magna</name>
    <dbReference type="NCBI Taxonomy" id="35525"/>
    <lineage>
        <taxon>Eukaryota</taxon>
        <taxon>Metazoa</taxon>
        <taxon>Ecdysozoa</taxon>
        <taxon>Arthropoda</taxon>
        <taxon>Crustacea</taxon>
        <taxon>Branchiopoda</taxon>
        <taxon>Diplostraca</taxon>
        <taxon>Cladocera</taxon>
        <taxon>Anomopoda</taxon>
        <taxon>Daphniidae</taxon>
        <taxon>Daphnia</taxon>
    </lineage>
</organism>
<proteinExistence type="predicted"/>
<accession>A0A162P2L5</accession>
<evidence type="ECO:0000313" key="3">
    <source>
        <dbReference type="Proteomes" id="UP000076858"/>
    </source>
</evidence>
<evidence type="ECO:0000256" key="1">
    <source>
        <dbReference type="SAM" id="MobiDB-lite"/>
    </source>
</evidence>
<dbReference type="Proteomes" id="UP000076858">
    <property type="component" value="Unassembled WGS sequence"/>
</dbReference>
<keyword evidence="3" id="KW-1185">Reference proteome</keyword>
<protein>
    <submittedName>
        <fullName evidence="2">Uncharacterized protein</fullName>
    </submittedName>
</protein>
<gene>
    <name evidence="2" type="ORF">APZ42_014968</name>
</gene>
<name>A0A162P2L5_9CRUS</name>
<reference evidence="2 3" key="1">
    <citation type="submission" date="2016-03" db="EMBL/GenBank/DDBJ databases">
        <title>EvidentialGene: Evidence-directed Construction of Genes on Genomes.</title>
        <authorList>
            <person name="Gilbert D.G."/>
            <person name="Choi J.-H."/>
            <person name="Mockaitis K."/>
            <person name="Colbourne J."/>
            <person name="Pfrender M."/>
        </authorList>
    </citation>
    <scope>NUCLEOTIDE SEQUENCE [LARGE SCALE GENOMIC DNA]</scope>
    <source>
        <strain evidence="2 3">Xinb3</strain>
        <tissue evidence="2">Complete organism</tissue>
    </source>
</reference>
<sequence>MNIIVSHLSTCQHVVLLQNIQLFCLSSVSSDVVPRSSRSSGGFLHFPHDSYGRNDGSSYGSFPTRSQQLVVT</sequence>
<dbReference type="AlphaFoldDB" id="A0A162P2L5"/>
<feature type="compositionally biased region" description="Polar residues" evidence="1">
    <location>
        <begin position="55"/>
        <end position="72"/>
    </location>
</feature>
<feature type="region of interest" description="Disordered" evidence="1">
    <location>
        <begin position="32"/>
        <end position="72"/>
    </location>
</feature>
<dbReference type="EMBL" id="LRGB01000512">
    <property type="protein sequence ID" value="KZS18465.1"/>
    <property type="molecule type" value="Genomic_DNA"/>
</dbReference>
<evidence type="ECO:0000313" key="2">
    <source>
        <dbReference type="EMBL" id="KZS18465.1"/>
    </source>
</evidence>
<comment type="caution">
    <text evidence="2">The sequence shown here is derived from an EMBL/GenBank/DDBJ whole genome shotgun (WGS) entry which is preliminary data.</text>
</comment>